<evidence type="ECO:0000256" key="9">
    <source>
        <dbReference type="ARBA" id="ARBA00023303"/>
    </source>
</evidence>
<feature type="transmembrane region" description="Helical" evidence="12">
    <location>
        <begin position="350"/>
        <end position="369"/>
    </location>
</feature>
<feature type="region of interest" description="Disordered" evidence="11">
    <location>
        <begin position="585"/>
        <end position="609"/>
    </location>
</feature>
<evidence type="ECO:0000256" key="12">
    <source>
        <dbReference type="SAM" id="Phobius"/>
    </source>
</evidence>
<dbReference type="InterPro" id="IPR000644">
    <property type="entry name" value="CBS_dom"/>
</dbReference>
<accession>A0A0D6P8Q8</accession>
<evidence type="ECO:0000313" key="14">
    <source>
        <dbReference type="EMBL" id="GAN78067.1"/>
    </source>
</evidence>
<feature type="transmembrane region" description="Helical" evidence="12">
    <location>
        <begin position="376"/>
        <end position="401"/>
    </location>
</feature>
<evidence type="ECO:0000256" key="11">
    <source>
        <dbReference type="SAM" id="MobiDB-lite"/>
    </source>
</evidence>
<dbReference type="PANTHER" id="PTHR43427">
    <property type="entry name" value="CHLORIDE CHANNEL PROTEIN CLC-E"/>
    <property type="match status" value="1"/>
</dbReference>
<feature type="domain" description="CBS" evidence="13">
    <location>
        <begin position="462"/>
        <end position="521"/>
    </location>
</feature>
<proteinExistence type="predicted"/>
<keyword evidence="15" id="KW-1185">Reference proteome</keyword>
<evidence type="ECO:0000256" key="3">
    <source>
        <dbReference type="ARBA" id="ARBA00022692"/>
    </source>
</evidence>
<sequence>MSYHDMNRQDCSVTPPRFARPGDFTTDTRVLLLAAMAVVVGTGGVAGAWVLLRLIALFTNLAYYGAASFAFVGPAHNALGWWAALVPAAGGLLIGLMARYGSEKIRGHGIPEAIEAILIGGSRMDVRVAILKPISSALSIGTGGPFGAEGPIIMTGGALGSLFAQRFAMTAAERKVLLVAGAAAGMAAVFGTPIAAVLLAVELLLFEWKPRSFIPVVVACVTAALERGVVLAPVPLFPHLGAVANDGLHALGWVALGIACGLGSGLLTAMVYGTEDSFGHLPIHWMWWPAIGGLVVGVGGVVEPSALGVGYGNIAQLLTGSMVGRAALLLLVVKSVIWAVSLGSGTSGGVLAPLLMMGGALGALAAPWLPGAEPGFWAMIGMAAMMGGTMRAPLTAALFAVELTGDFAAILPLFAACATAYAVTVLLLRRSILTEKVARRGHHIVREYLVDPYALVSVRDVMANPVETLDSSVPAAEAAAFFTGPGPRHKAYPVVDRDGRLAGMISRADALAWLRDPPSGLLGDVVAQVPASIAYPDEPLAAVMDRMVQDDTGRIPVIAREDGRVVGLLARKDLLRVRARMVDEEHRREGPSRAVRPVVSAEAAAGAGE</sequence>
<comment type="caution">
    <text evidence="14">The sequence shown here is derived from an EMBL/GenBank/DDBJ whole genome shotgun (WGS) entry which is preliminary data.</text>
</comment>
<evidence type="ECO:0000256" key="5">
    <source>
        <dbReference type="ARBA" id="ARBA00023065"/>
    </source>
</evidence>
<dbReference type="EMBL" id="BANB01000603">
    <property type="protein sequence ID" value="GAN78067.1"/>
    <property type="molecule type" value="Genomic_DNA"/>
</dbReference>
<keyword evidence="7" id="KW-0869">Chloride channel</keyword>
<dbReference type="AlphaFoldDB" id="A0A0D6P8Q8"/>
<feature type="transmembrane region" description="Helical" evidence="12">
    <location>
        <begin position="323"/>
        <end position="344"/>
    </location>
</feature>
<feature type="transmembrane region" description="Helical" evidence="12">
    <location>
        <begin position="176"/>
        <end position="201"/>
    </location>
</feature>
<feature type="transmembrane region" description="Helical" evidence="12">
    <location>
        <begin position="285"/>
        <end position="311"/>
    </location>
</feature>
<comment type="subcellular location">
    <subcellularLocation>
        <location evidence="1">Membrane</location>
        <topology evidence="1">Multi-pass membrane protein</topology>
    </subcellularLocation>
</comment>
<dbReference type="OrthoDB" id="9811720at2"/>
<reference evidence="14 15" key="1">
    <citation type="submission" date="2012-11" db="EMBL/GenBank/DDBJ databases">
        <title>Whole genome sequence of Acidisphaera rubrifaciens HS-AP3.</title>
        <authorList>
            <person name="Azuma Y."/>
            <person name="Higashiura N."/>
            <person name="Hirakawa H."/>
            <person name="Matsushita K."/>
        </authorList>
    </citation>
    <scope>NUCLEOTIDE SEQUENCE [LARGE SCALE GENOMIC DNA]</scope>
    <source>
        <strain evidence="14 15">HS-AP3</strain>
    </source>
</reference>
<dbReference type="GO" id="GO:0034707">
    <property type="term" value="C:chloride channel complex"/>
    <property type="evidence" value="ECO:0007669"/>
    <property type="project" value="UniProtKB-KW"/>
</dbReference>
<evidence type="ECO:0000256" key="7">
    <source>
        <dbReference type="ARBA" id="ARBA00023173"/>
    </source>
</evidence>
<dbReference type="PANTHER" id="PTHR43427:SF6">
    <property type="entry name" value="CHLORIDE CHANNEL PROTEIN CLC-E"/>
    <property type="match status" value="1"/>
</dbReference>
<keyword evidence="10" id="KW-0129">CBS domain</keyword>
<dbReference type="Proteomes" id="UP000032680">
    <property type="component" value="Unassembled WGS sequence"/>
</dbReference>
<dbReference type="Gene3D" id="3.10.580.10">
    <property type="entry name" value="CBS-domain"/>
    <property type="match status" value="1"/>
</dbReference>
<evidence type="ECO:0000313" key="15">
    <source>
        <dbReference type="Proteomes" id="UP000032680"/>
    </source>
</evidence>
<keyword evidence="2" id="KW-0813">Transport</keyword>
<evidence type="ECO:0000256" key="6">
    <source>
        <dbReference type="ARBA" id="ARBA00023136"/>
    </source>
</evidence>
<name>A0A0D6P8Q8_9PROT</name>
<evidence type="ECO:0000256" key="10">
    <source>
        <dbReference type="PROSITE-ProRule" id="PRU00703"/>
    </source>
</evidence>
<dbReference type="Pfam" id="PF00654">
    <property type="entry name" value="Voltage_CLC"/>
    <property type="match status" value="1"/>
</dbReference>
<feature type="transmembrane region" description="Helical" evidence="12">
    <location>
        <begin position="79"/>
        <end position="98"/>
    </location>
</feature>
<dbReference type="CDD" id="cd02205">
    <property type="entry name" value="CBS_pair_SF"/>
    <property type="match status" value="1"/>
</dbReference>
<dbReference type="InterPro" id="IPR014743">
    <property type="entry name" value="Cl-channel_core"/>
</dbReference>
<keyword evidence="4 12" id="KW-1133">Transmembrane helix</keyword>
<feature type="transmembrane region" description="Helical" evidence="12">
    <location>
        <begin position="30"/>
        <end position="59"/>
    </location>
</feature>
<dbReference type="SMART" id="SM00116">
    <property type="entry name" value="CBS"/>
    <property type="match status" value="2"/>
</dbReference>
<feature type="transmembrane region" description="Helical" evidence="12">
    <location>
        <begin position="407"/>
        <end position="428"/>
    </location>
</feature>
<evidence type="ECO:0000256" key="2">
    <source>
        <dbReference type="ARBA" id="ARBA00022448"/>
    </source>
</evidence>
<keyword evidence="5" id="KW-0406">Ion transport</keyword>
<dbReference type="Pfam" id="PF00571">
    <property type="entry name" value="CBS"/>
    <property type="match status" value="2"/>
</dbReference>
<feature type="domain" description="CBS" evidence="13">
    <location>
        <begin position="526"/>
        <end position="584"/>
    </location>
</feature>
<gene>
    <name evidence="14" type="ORF">Asru_0603_05</name>
</gene>
<protein>
    <submittedName>
        <fullName evidence="14">Chloride channel protein</fullName>
    </submittedName>
</protein>
<dbReference type="SUPFAM" id="SSF81340">
    <property type="entry name" value="Clc chloride channel"/>
    <property type="match status" value="1"/>
</dbReference>
<evidence type="ECO:0000256" key="8">
    <source>
        <dbReference type="ARBA" id="ARBA00023214"/>
    </source>
</evidence>
<feature type="transmembrane region" description="Helical" evidence="12">
    <location>
        <begin position="213"/>
        <end position="238"/>
    </location>
</feature>
<evidence type="ECO:0000256" key="4">
    <source>
        <dbReference type="ARBA" id="ARBA00022989"/>
    </source>
</evidence>
<evidence type="ECO:0000256" key="1">
    <source>
        <dbReference type="ARBA" id="ARBA00004141"/>
    </source>
</evidence>
<dbReference type="InterPro" id="IPR046342">
    <property type="entry name" value="CBS_dom_sf"/>
</dbReference>
<keyword evidence="8" id="KW-0868">Chloride</keyword>
<dbReference type="CDD" id="cd00400">
    <property type="entry name" value="Voltage_gated_ClC"/>
    <property type="match status" value="1"/>
</dbReference>
<organism evidence="14 15">
    <name type="scientific">Acidisphaera rubrifaciens HS-AP3</name>
    <dbReference type="NCBI Taxonomy" id="1231350"/>
    <lineage>
        <taxon>Bacteria</taxon>
        <taxon>Pseudomonadati</taxon>
        <taxon>Pseudomonadota</taxon>
        <taxon>Alphaproteobacteria</taxon>
        <taxon>Acetobacterales</taxon>
        <taxon>Acetobacteraceae</taxon>
        <taxon>Acidisphaera</taxon>
    </lineage>
</organism>
<dbReference type="Gene3D" id="1.10.3080.10">
    <property type="entry name" value="Clc chloride channel"/>
    <property type="match status" value="1"/>
</dbReference>
<dbReference type="GO" id="GO:0005254">
    <property type="term" value="F:chloride channel activity"/>
    <property type="evidence" value="ECO:0007669"/>
    <property type="project" value="UniProtKB-KW"/>
</dbReference>
<keyword evidence="9" id="KW-0407">Ion channel</keyword>
<dbReference type="InterPro" id="IPR001807">
    <property type="entry name" value="ClC"/>
</dbReference>
<dbReference type="PROSITE" id="PS51371">
    <property type="entry name" value="CBS"/>
    <property type="match status" value="2"/>
</dbReference>
<dbReference type="InterPro" id="IPR050368">
    <property type="entry name" value="ClC-type_chloride_channel"/>
</dbReference>
<keyword evidence="3 12" id="KW-0812">Transmembrane</keyword>
<dbReference type="PRINTS" id="PR00762">
    <property type="entry name" value="CLCHANNEL"/>
</dbReference>
<feature type="transmembrane region" description="Helical" evidence="12">
    <location>
        <begin position="250"/>
        <end position="273"/>
    </location>
</feature>
<dbReference type="SUPFAM" id="SSF54631">
    <property type="entry name" value="CBS-domain pair"/>
    <property type="match status" value="1"/>
</dbReference>
<evidence type="ECO:0000259" key="13">
    <source>
        <dbReference type="PROSITE" id="PS51371"/>
    </source>
</evidence>
<keyword evidence="6 12" id="KW-0472">Membrane</keyword>